<keyword evidence="4" id="KW-1185">Reference proteome</keyword>
<dbReference type="InterPro" id="IPR027417">
    <property type="entry name" value="P-loop_NTPase"/>
</dbReference>
<feature type="transmembrane region" description="Helical" evidence="1">
    <location>
        <begin position="647"/>
        <end position="670"/>
    </location>
</feature>
<evidence type="ECO:0000313" key="3">
    <source>
        <dbReference type="EMBL" id="MDT0309566.1"/>
    </source>
</evidence>
<proteinExistence type="predicted"/>
<feature type="transmembrane region" description="Helical" evidence="1">
    <location>
        <begin position="491"/>
        <end position="508"/>
    </location>
</feature>
<feature type="domain" description="NACHT" evidence="2">
    <location>
        <begin position="155"/>
        <end position="252"/>
    </location>
</feature>
<feature type="transmembrane region" description="Helical" evidence="1">
    <location>
        <begin position="676"/>
        <end position="701"/>
    </location>
</feature>
<name>A0ABU2LDK1_9ACTN</name>
<protein>
    <submittedName>
        <fullName evidence="3">NACHT domain-containing protein</fullName>
    </submittedName>
</protein>
<dbReference type="Proteomes" id="UP001183388">
    <property type="component" value="Unassembled WGS sequence"/>
</dbReference>
<dbReference type="Pfam" id="PF05729">
    <property type="entry name" value="NACHT"/>
    <property type="match status" value="1"/>
</dbReference>
<keyword evidence="1" id="KW-0472">Membrane</keyword>
<keyword evidence="1" id="KW-1133">Transmembrane helix</keyword>
<gene>
    <name evidence="3" type="ORF">RM780_21775</name>
</gene>
<keyword evidence="1" id="KW-0812">Transmembrane</keyword>
<accession>A0ABU2LDK1</accession>
<evidence type="ECO:0000313" key="4">
    <source>
        <dbReference type="Proteomes" id="UP001183388"/>
    </source>
</evidence>
<reference evidence="4" key="1">
    <citation type="submission" date="2023-07" db="EMBL/GenBank/DDBJ databases">
        <title>30 novel species of actinomycetes from the DSMZ collection.</title>
        <authorList>
            <person name="Nouioui I."/>
        </authorList>
    </citation>
    <scope>NUCLEOTIDE SEQUENCE [LARGE SCALE GENOMIC DNA]</scope>
    <source>
        <strain evidence="4">DSM 44917</strain>
    </source>
</reference>
<feature type="transmembrane region" description="Helical" evidence="1">
    <location>
        <begin position="458"/>
        <end position="479"/>
    </location>
</feature>
<dbReference type="PROSITE" id="PS50837">
    <property type="entry name" value="NACHT"/>
    <property type="match status" value="1"/>
</dbReference>
<feature type="transmembrane region" description="Helical" evidence="1">
    <location>
        <begin position="607"/>
        <end position="626"/>
    </location>
</feature>
<feature type="transmembrane region" description="Helical" evidence="1">
    <location>
        <begin position="528"/>
        <end position="546"/>
    </location>
</feature>
<dbReference type="EMBL" id="JAVREN010000040">
    <property type="protein sequence ID" value="MDT0309566.1"/>
    <property type="molecule type" value="Genomic_DNA"/>
</dbReference>
<organism evidence="3 4">
    <name type="scientific">Streptomyces boetiae</name>
    <dbReference type="NCBI Taxonomy" id="3075541"/>
    <lineage>
        <taxon>Bacteria</taxon>
        <taxon>Bacillati</taxon>
        <taxon>Actinomycetota</taxon>
        <taxon>Actinomycetes</taxon>
        <taxon>Kitasatosporales</taxon>
        <taxon>Streptomycetaceae</taxon>
        <taxon>Streptomyces</taxon>
    </lineage>
</organism>
<evidence type="ECO:0000256" key="1">
    <source>
        <dbReference type="SAM" id="Phobius"/>
    </source>
</evidence>
<evidence type="ECO:0000259" key="2">
    <source>
        <dbReference type="PROSITE" id="PS50837"/>
    </source>
</evidence>
<dbReference type="Gene3D" id="3.40.50.300">
    <property type="entry name" value="P-loop containing nucleotide triphosphate hydrolases"/>
    <property type="match status" value="1"/>
</dbReference>
<dbReference type="RefSeq" id="WP_311632529.1">
    <property type="nucleotide sequence ID" value="NZ_JAVREN010000040.1"/>
</dbReference>
<feature type="transmembrane region" description="Helical" evidence="1">
    <location>
        <begin position="37"/>
        <end position="55"/>
    </location>
</feature>
<sequence length="766" mass="79719">MPPASARAGWIFLGLAVAGIGGAVALAARFQLSVPGLLAGLLPGLASLYQSWDSFRTARPEPSLDDVAQVLAGAVRDGWHKELQRRGLNDAPLLPVSWRAAPAPLAEPLDVLRAEARSWPGRPAADPAGWATDPAQLAGEGTALAGVLAHRVPTRRLVVLGARGAGKSTLLIRLLLSLLADRAGPGDPVPVLFTLGTWDPAAQGLNDWLAGRLATDYRGLGNPAPGAREGTRARALLDERRVLPILDGFDELPPSVRPLALRRINQDLPPGQGVVLSSLTGPYRAVTDPPAGLPVHLWGAAGVEVLPLAPATVAAFLRRDAGGAGTASAARWEGVISRLGTGAPVAGALDNPLVLSLARVVYNPRDGERAGALPDPGELLDRRALPTAEAVRTHLYDAFVPAAYRPGPGPRTRERWPGPRAERALSELARHLERNLRGAPDLAWWELRLAVPRRLPRLLAEAACGLVLGLGVLCLVQGLLRSLLAEGGLSAPWATVGVPAFAVANALAGRLDERVARARPGPVARRLWNLRWLLLGAAVWGAGWALLDREHGLLLGLVAGLMTGLTLGEPGNSPAAQIRWAWSWSGVAVGLAGGVSAAIAFGAGVGLPVGVLCGLTFGVTNGWRAGSADVATAVGPAALLAQDRRTFFRLIGVVGAAGAVTGGVLGGLVYRAAEDAAGGMAFAVTVSALAGAGIGAAVGLIPAWEQGAWGAFTVARCHLALRRDLPLRLMGFLADAHEGRGVLRQVGAYYQFRHIALQRRIALGRR</sequence>
<comment type="caution">
    <text evidence="3">The sequence shown here is derived from an EMBL/GenBank/DDBJ whole genome shotgun (WGS) entry which is preliminary data.</text>
</comment>
<dbReference type="InterPro" id="IPR007111">
    <property type="entry name" value="NACHT_NTPase"/>
</dbReference>